<accession>A0AAE4JVV0</accession>
<feature type="region of interest" description="Disordered" evidence="1">
    <location>
        <begin position="193"/>
        <end position="229"/>
    </location>
</feature>
<protein>
    <submittedName>
        <fullName evidence="3">DUF3747 domain-containing protein</fullName>
    </submittedName>
</protein>
<dbReference type="InterPro" id="IPR022222">
    <property type="entry name" value="DUF3747"/>
</dbReference>
<sequence length="229" mass="24969">MLKHRLHSLGLLTLTCLGLGFGSGPAWGSQFGQKDVDQTKYAVIAMPIARGGYKLLVVEQVSNKRPCWAENGLQPTVIDPLLATFDFTGICGRSMDSNGYSIRVEQQDLGMEYRLSVEQQENELYLVGVRNRGGAEAKMVIGRTNGLVPGAFLKINLEPNWRITRRTFEERTLGHVYFTSDSMQAAFTPAAIQANPAPPATPVVSQTDAPTSPNTPTVPKPQAPQPITN</sequence>
<proteinExistence type="predicted"/>
<evidence type="ECO:0000313" key="4">
    <source>
        <dbReference type="Proteomes" id="UP001268256"/>
    </source>
</evidence>
<feature type="compositionally biased region" description="Polar residues" evidence="1">
    <location>
        <begin position="203"/>
        <end position="215"/>
    </location>
</feature>
<dbReference type="RefSeq" id="WP_322876781.1">
    <property type="nucleotide sequence ID" value="NZ_JAVMIP010000001.1"/>
</dbReference>
<dbReference type="AlphaFoldDB" id="A0AAE4JVV0"/>
<dbReference type="Pfam" id="PF12565">
    <property type="entry name" value="DUF3747"/>
    <property type="match status" value="1"/>
</dbReference>
<keyword evidence="2" id="KW-0732">Signal</keyword>
<dbReference type="Proteomes" id="UP001268256">
    <property type="component" value="Unassembled WGS sequence"/>
</dbReference>
<name>A0AAE4JVV0_9CYAN</name>
<organism evidence="3 4">
    <name type="scientific">Pseudocalidococcus azoricus BACA0444</name>
    <dbReference type="NCBI Taxonomy" id="2918990"/>
    <lineage>
        <taxon>Bacteria</taxon>
        <taxon>Bacillati</taxon>
        <taxon>Cyanobacteriota</taxon>
        <taxon>Cyanophyceae</taxon>
        <taxon>Acaryochloridales</taxon>
        <taxon>Thermosynechococcaceae</taxon>
        <taxon>Pseudocalidococcus</taxon>
        <taxon>Pseudocalidococcus azoricus</taxon>
    </lineage>
</organism>
<evidence type="ECO:0000313" key="3">
    <source>
        <dbReference type="EMBL" id="MDS3859453.1"/>
    </source>
</evidence>
<feature type="compositionally biased region" description="Pro residues" evidence="1">
    <location>
        <begin position="216"/>
        <end position="229"/>
    </location>
</feature>
<reference evidence="4" key="1">
    <citation type="submission" date="2023-07" db="EMBL/GenBank/DDBJ databases">
        <authorList>
            <person name="Luz R."/>
            <person name="Cordeiro R."/>
            <person name="Fonseca A."/>
            <person name="Goncalves V."/>
        </authorList>
    </citation>
    <scope>NUCLEOTIDE SEQUENCE [LARGE SCALE GENOMIC DNA]</scope>
    <source>
        <strain evidence="4">BACA0444</strain>
    </source>
</reference>
<feature type="chain" id="PRO_5041917705" evidence="2">
    <location>
        <begin position="29"/>
        <end position="229"/>
    </location>
</feature>
<comment type="caution">
    <text evidence="3">The sequence shown here is derived from an EMBL/GenBank/DDBJ whole genome shotgun (WGS) entry which is preliminary data.</text>
</comment>
<gene>
    <name evidence="3" type="ORF">RIF25_01400</name>
</gene>
<feature type="signal peptide" evidence="2">
    <location>
        <begin position="1"/>
        <end position="28"/>
    </location>
</feature>
<evidence type="ECO:0000256" key="2">
    <source>
        <dbReference type="SAM" id="SignalP"/>
    </source>
</evidence>
<dbReference type="EMBL" id="JAVMIP010000001">
    <property type="protein sequence ID" value="MDS3859453.1"/>
    <property type="molecule type" value="Genomic_DNA"/>
</dbReference>
<evidence type="ECO:0000256" key="1">
    <source>
        <dbReference type="SAM" id="MobiDB-lite"/>
    </source>
</evidence>
<keyword evidence="4" id="KW-1185">Reference proteome</keyword>